<evidence type="ECO:0000313" key="2">
    <source>
        <dbReference type="Proteomes" id="UP000828048"/>
    </source>
</evidence>
<dbReference type="EMBL" id="CM037161">
    <property type="protein sequence ID" value="KAH7854416.1"/>
    <property type="molecule type" value="Genomic_DNA"/>
</dbReference>
<reference evidence="1 2" key="1">
    <citation type="journal article" date="2021" name="Hortic Res">
        <title>High-quality reference genome and annotation aids understanding of berry development for evergreen blueberry (Vaccinium darrowii).</title>
        <authorList>
            <person name="Yu J."/>
            <person name="Hulse-Kemp A.M."/>
            <person name="Babiker E."/>
            <person name="Staton M."/>
        </authorList>
    </citation>
    <scope>NUCLEOTIDE SEQUENCE [LARGE SCALE GENOMIC DNA]</scope>
    <source>
        <strain evidence="2">cv. NJ 8807/NJ 8810</strain>
        <tissue evidence="1">Young leaf</tissue>
    </source>
</reference>
<dbReference type="Proteomes" id="UP000828048">
    <property type="component" value="Chromosome 11"/>
</dbReference>
<gene>
    <name evidence="1" type="ORF">Vadar_013506</name>
</gene>
<proteinExistence type="predicted"/>
<organism evidence="1 2">
    <name type="scientific">Vaccinium darrowii</name>
    <dbReference type="NCBI Taxonomy" id="229202"/>
    <lineage>
        <taxon>Eukaryota</taxon>
        <taxon>Viridiplantae</taxon>
        <taxon>Streptophyta</taxon>
        <taxon>Embryophyta</taxon>
        <taxon>Tracheophyta</taxon>
        <taxon>Spermatophyta</taxon>
        <taxon>Magnoliopsida</taxon>
        <taxon>eudicotyledons</taxon>
        <taxon>Gunneridae</taxon>
        <taxon>Pentapetalae</taxon>
        <taxon>asterids</taxon>
        <taxon>Ericales</taxon>
        <taxon>Ericaceae</taxon>
        <taxon>Vaccinioideae</taxon>
        <taxon>Vaccinieae</taxon>
        <taxon>Vaccinium</taxon>
    </lineage>
</organism>
<sequence length="672" mass="76162">MKALFANGDFFKSSTFIKISAFLFISLAFFYFGKHWSDGFQQHLIFFNSRQNPLFPSQTPPSISLSPNHNKSFDLSSIINNTTTAAQTLTSIPPPSNPEQPPPSRPPPPPEVRRFGIVDENGTMTDDFEVGDFDPGVEENWGSENKTEVVEARAVVKKFRRCEKSMREYIPCLDNVEAIRRLNSTEKGERFERHCPEKGKGLNCLVPAPKGYRTPIPWPRSRDEVWFSNVPHARLVEDKGGQNWISIDKDKFKFPGGGTQFIHGADQYLDQISKMVPDIAFGQHTRVAMDVGCGVASFGAYLLSRNVLTMSVAPKDVHENQVQFALERGVPAMVAALATRRLLYPSQAFDLIHCSRCRINWTRDDGILLLEVNRVLRAGGYFAWAAQPVYKHEPLLEEQWEEMVNLTSRLCWNLVKKEGYIAIWQKPSNNNCYLSRKAGTQPPLCDSEDDPDNVWYVDLKACITRLPDDGAGSNVTTGPARLHNPPDRLQSIQMDAYISRRELFRAESKYWSEIIGSYVRVLRWKSYKLRNVLDMRAGFGGFAAALIEHQLDCWVLNVVPVSGPNTLPVIYDRGLLGVLHDWCEPFDTYPRTYDLLHAAGLFSVERKRCNVSSIMLEMDRILRPGGRVYIRDSVGVMDELQEIGKAMGWHVSLRDTSEGPHASYRILTAEKH</sequence>
<evidence type="ECO:0000313" key="1">
    <source>
        <dbReference type="EMBL" id="KAH7854416.1"/>
    </source>
</evidence>
<accession>A0ACB7YM26</accession>
<keyword evidence="2" id="KW-1185">Reference proteome</keyword>
<name>A0ACB7YM26_9ERIC</name>
<comment type="caution">
    <text evidence="1">The sequence shown here is derived from an EMBL/GenBank/DDBJ whole genome shotgun (WGS) entry which is preliminary data.</text>
</comment>
<protein>
    <submittedName>
        <fullName evidence="1">Uncharacterized protein</fullName>
    </submittedName>
</protein>